<organism evidence="2">
    <name type="scientific">uncultured Solirubrobacteraceae bacterium</name>
    <dbReference type="NCBI Taxonomy" id="1162706"/>
    <lineage>
        <taxon>Bacteria</taxon>
        <taxon>Bacillati</taxon>
        <taxon>Actinomycetota</taxon>
        <taxon>Thermoleophilia</taxon>
        <taxon>Solirubrobacterales</taxon>
        <taxon>Solirubrobacteraceae</taxon>
        <taxon>environmental samples</taxon>
    </lineage>
</organism>
<dbReference type="AlphaFoldDB" id="A0A6J4RTE4"/>
<feature type="compositionally biased region" description="Low complexity" evidence="1">
    <location>
        <begin position="42"/>
        <end position="53"/>
    </location>
</feature>
<feature type="non-terminal residue" evidence="2">
    <location>
        <position position="1"/>
    </location>
</feature>
<feature type="region of interest" description="Disordered" evidence="1">
    <location>
        <begin position="1"/>
        <end position="75"/>
    </location>
</feature>
<feature type="non-terminal residue" evidence="2">
    <location>
        <position position="75"/>
    </location>
</feature>
<evidence type="ECO:0000313" key="2">
    <source>
        <dbReference type="EMBL" id="CAA9478771.1"/>
    </source>
</evidence>
<protein>
    <submittedName>
        <fullName evidence="2">Uncharacterized protein</fullName>
    </submittedName>
</protein>
<reference evidence="2" key="1">
    <citation type="submission" date="2020-02" db="EMBL/GenBank/DDBJ databases">
        <authorList>
            <person name="Meier V. D."/>
        </authorList>
    </citation>
    <scope>NUCLEOTIDE SEQUENCE</scope>
    <source>
        <strain evidence="2">AVDCRST_MAG13</strain>
    </source>
</reference>
<sequence length="75" mass="7318">ASCGSERAGATGGIVRARPGGRAAAGRRRPGPRPVGGDGDVPGRPRAAAGAAALTPIGKRSVFGETPSLEGQDDL</sequence>
<evidence type="ECO:0000256" key="1">
    <source>
        <dbReference type="SAM" id="MobiDB-lite"/>
    </source>
</evidence>
<accession>A0A6J4RTE4</accession>
<dbReference type="EMBL" id="CADCVO010000157">
    <property type="protein sequence ID" value="CAA9478771.1"/>
    <property type="molecule type" value="Genomic_DNA"/>
</dbReference>
<proteinExistence type="predicted"/>
<gene>
    <name evidence="2" type="ORF">AVDCRST_MAG13-1038</name>
</gene>
<name>A0A6J4RTE4_9ACTN</name>
<feature type="compositionally biased region" description="Low complexity" evidence="1">
    <location>
        <begin position="13"/>
        <end position="24"/>
    </location>
</feature>